<dbReference type="AlphaFoldDB" id="A0A0K2U190"/>
<feature type="compositionally biased region" description="Basic residues" evidence="1">
    <location>
        <begin position="239"/>
        <end position="252"/>
    </location>
</feature>
<feature type="region of interest" description="Disordered" evidence="1">
    <location>
        <begin position="199"/>
        <end position="277"/>
    </location>
</feature>
<dbReference type="Pfam" id="PF00071">
    <property type="entry name" value="Ras"/>
    <property type="match status" value="1"/>
</dbReference>
<dbReference type="PROSITE" id="PS51419">
    <property type="entry name" value="RAB"/>
    <property type="match status" value="1"/>
</dbReference>
<accession>A0A0K2U190</accession>
<dbReference type="PROSITE" id="PS51421">
    <property type="entry name" value="RAS"/>
    <property type="match status" value="1"/>
</dbReference>
<dbReference type="InterPro" id="IPR052661">
    <property type="entry name" value="Ras-like_GTPase_Reg"/>
</dbReference>
<dbReference type="GO" id="GO:0005525">
    <property type="term" value="F:GTP binding"/>
    <property type="evidence" value="ECO:0007669"/>
    <property type="project" value="InterPro"/>
</dbReference>
<dbReference type="SMART" id="SM00174">
    <property type="entry name" value="RHO"/>
    <property type="match status" value="1"/>
</dbReference>
<dbReference type="OrthoDB" id="299781at2759"/>
<dbReference type="InterPro" id="IPR001806">
    <property type="entry name" value="Small_GTPase"/>
</dbReference>
<evidence type="ECO:0000313" key="2">
    <source>
        <dbReference type="EMBL" id="CDW31717.1"/>
    </source>
</evidence>
<dbReference type="Gene3D" id="3.40.50.300">
    <property type="entry name" value="P-loop containing nucleotide triphosphate hydrolases"/>
    <property type="match status" value="1"/>
</dbReference>
<dbReference type="PANTHER" id="PTHR46350:SF2">
    <property type="entry name" value="RAS LIKE FAMILY 10 MEMBER B"/>
    <property type="match status" value="1"/>
</dbReference>
<dbReference type="SUPFAM" id="SSF52540">
    <property type="entry name" value="P-loop containing nucleoside triphosphate hydrolases"/>
    <property type="match status" value="1"/>
</dbReference>
<protein>
    <submittedName>
        <fullName evidence="2">Putative LOC100122813 [Nasonia vitripennis]</fullName>
    </submittedName>
</protein>
<dbReference type="PRINTS" id="PR00449">
    <property type="entry name" value="RASTRNSFRMNG"/>
</dbReference>
<dbReference type="InterPro" id="IPR027417">
    <property type="entry name" value="P-loop_NTPase"/>
</dbReference>
<evidence type="ECO:0000256" key="1">
    <source>
        <dbReference type="SAM" id="MobiDB-lite"/>
    </source>
</evidence>
<feature type="compositionally biased region" description="Low complexity" evidence="1">
    <location>
        <begin position="258"/>
        <end position="268"/>
    </location>
</feature>
<feature type="compositionally biased region" description="Basic and acidic residues" evidence="1">
    <location>
        <begin position="212"/>
        <end position="231"/>
    </location>
</feature>
<dbReference type="PANTHER" id="PTHR46350">
    <property type="entry name" value="RAS LIKE FAMILY 10 MEMBER B-RELATED"/>
    <property type="match status" value="1"/>
</dbReference>
<dbReference type="SMART" id="SM00175">
    <property type="entry name" value="RAB"/>
    <property type="match status" value="1"/>
</dbReference>
<dbReference type="SMART" id="SM00173">
    <property type="entry name" value="RAS"/>
    <property type="match status" value="1"/>
</dbReference>
<reference evidence="2" key="1">
    <citation type="submission" date="2014-05" db="EMBL/GenBank/DDBJ databases">
        <authorList>
            <person name="Chronopoulou M."/>
        </authorList>
    </citation>
    <scope>NUCLEOTIDE SEQUENCE</scope>
    <source>
        <tissue evidence="2">Whole organism</tissue>
    </source>
</reference>
<proteinExistence type="predicted"/>
<feature type="non-terminal residue" evidence="2">
    <location>
        <position position="1"/>
    </location>
</feature>
<dbReference type="EMBL" id="HACA01014356">
    <property type="protein sequence ID" value="CDW31717.1"/>
    <property type="molecule type" value="Transcribed_RNA"/>
</dbReference>
<dbReference type="GO" id="GO:0003924">
    <property type="term" value="F:GTPase activity"/>
    <property type="evidence" value="ECO:0007669"/>
    <property type="project" value="InterPro"/>
</dbReference>
<sequence length="346" mass="39087">KNINKNQTYNMDYSMRHNSTTSGNGVPSGGGWSLTGPKTDWKVSTPLDIHSPPYKSANGTASDLSTNLVKLVILGAPGVGKTSIIQQFVWGTFDASYYPTGKKETYYPSVVLHDQHFDLTIVDIPDLPFLPVNNFNNLSDAQNHGLTDATAYVLVFDLLCPDSFEYISGIYSQICEVPDLESIPIIVIGNKADKVELSLTSDRNNKRRKDHHERDEYHHHNDHDHDPHGHDFSSSFGTTHHHQHHYGKKSSNRRSYSKDSYSSSSSKYSSHKNDYKSSKYVSKHRSVDVWGKEAFFDKDIADRVISEWKATYRECAAKDSESVTELFKAIMDLVEENQFQNAMNAE</sequence>
<feature type="non-terminal residue" evidence="2">
    <location>
        <position position="346"/>
    </location>
</feature>
<organism evidence="2">
    <name type="scientific">Lepeophtheirus salmonis</name>
    <name type="common">Salmon louse</name>
    <name type="synonym">Caligus salmonis</name>
    <dbReference type="NCBI Taxonomy" id="72036"/>
    <lineage>
        <taxon>Eukaryota</taxon>
        <taxon>Metazoa</taxon>
        <taxon>Ecdysozoa</taxon>
        <taxon>Arthropoda</taxon>
        <taxon>Crustacea</taxon>
        <taxon>Multicrustacea</taxon>
        <taxon>Hexanauplia</taxon>
        <taxon>Copepoda</taxon>
        <taxon>Siphonostomatoida</taxon>
        <taxon>Caligidae</taxon>
        <taxon>Lepeophtheirus</taxon>
    </lineage>
</organism>
<name>A0A0K2U190_LEPSM</name>